<dbReference type="AlphaFoldDB" id="A0A135W8P7"/>
<dbReference type="EMBL" id="LPUR01000016">
    <property type="protein sequence ID" value="KXH81293.1"/>
    <property type="molecule type" value="Genomic_DNA"/>
</dbReference>
<evidence type="ECO:0000313" key="1">
    <source>
        <dbReference type="EMBL" id="KXH81293.1"/>
    </source>
</evidence>
<comment type="caution">
    <text evidence="1">The sequence shown here is derived from an EMBL/GenBank/DDBJ whole genome shotgun (WGS) entry which is preliminary data.</text>
</comment>
<accession>A0A135W8P7</accession>
<reference evidence="2 4" key="4">
    <citation type="submission" date="2024-12" db="EMBL/GenBank/DDBJ databases">
        <title>Draft genome sequence of Chryseobacterium kwangjuense AG447.</title>
        <authorList>
            <person name="Cheptsov V.S."/>
            <person name="Belov A."/>
            <person name="Zavarzina A.G."/>
        </authorList>
    </citation>
    <scope>NUCLEOTIDE SEQUENCE [LARGE SCALE GENOMIC DNA]</scope>
    <source>
        <strain evidence="2 4">AG447</strain>
    </source>
</reference>
<dbReference type="InterPro" id="IPR043869">
    <property type="entry name" value="DUF5829"/>
</dbReference>
<evidence type="ECO:0000313" key="4">
    <source>
        <dbReference type="Proteomes" id="UP001634154"/>
    </source>
</evidence>
<keyword evidence="4" id="KW-1185">Reference proteome</keyword>
<dbReference type="EMBL" id="JBJXVJ010000002">
    <property type="protein sequence ID" value="MFN1218005.1"/>
    <property type="molecule type" value="Genomic_DNA"/>
</dbReference>
<dbReference type="Proteomes" id="UP001634154">
    <property type="component" value="Unassembled WGS sequence"/>
</dbReference>
<dbReference type="Proteomes" id="UP000070513">
    <property type="component" value="Unassembled WGS sequence"/>
</dbReference>
<protein>
    <submittedName>
        <fullName evidence="2">DUF5829 family protein</fullName>
    </submittedName>
</protein>
<evidence type="ECO:0000313" key="2">
    <source>
        <dbReference type="EMBL" id="MFN1218005.1"/>
    </source>
</evidence>
<dbReference type="OrthoDB" id="1156513at2"/>
<reference evidence="1" key="2">
    <citation type="submission" date="2015-12" db="EMBL/GenBank/DDBJ databases">
        <authorList>
            <person name="Shamseldin A."/>
            <person name="Moawad H."/>
            <person name="Abd El-Rahim W.M."/>
            <person name="Sadowsky M.J."/>
        </authorList>
    </citation>
    <scope>NUCLEOTIDE SEQUENCE</scope>
    <source>
        <strain evidence="1">KJ1R5</strain>
    </source>
</reference>
<reference evidence="3" key="1">
    <citation type="submission" date="2015-12" db="EMBL/GenBank/DDBJ databases">
        <title>Genome sequence of a biocontrol rhizobacterium Chryseobacterium kwangjuense strain KJ1R5 isolated from pepper (Capsicum annuum L.).</title>
        <authorList>
            <person name="Jeong J.-J."/>
            <person name="Park H."/>
            <person name="Mannaa M."/>
            <person name="Sang M.K."/>
            <person name="Choi I.-G."/>
            <person name="Kim K.D."/>
        </authorList>
    </citation>
    <scope>NUCLEOTIDE SEQUENCE [LARGE SCALE GENOMIC DNA]</scope>
    <source>
        <strain evidence="3">KJ1R5</strain>
    </source>
</reference>
<dbReference type="Pfam" id="PF19147">
    <property type="entry name" value="DUF5829"/>
    <property type="match status" value="1"/>
</dbReference>
<name>A0A135W8P7_9FLAO</name>
<gene>
    <name evidence="2" type="ORF">ACKW6Q_13630</name>
    <name evidence="1" type="ORF">AU378_16415</name>
</gene>
<reference evidence="1 3" key="3">
    <citation type="journal article" date="2016" name="Genome Announc.">
        <title>Draft Genome Sequence of a Biocontrol Rhizobacterium, Chryseobacterium kwangjuense Strain KJ1R5, Isolated from Pepper (Capsicum annuum).</title>
        <authorList>
            <person name="Jeong J.J."/>
            <person name="Park H."/>
            <person name="Park B.H."/>
            <person name="Mannaa M."/>
            <person name="Sang M.K."/>
            <person name="Choi I.G."/>
            <person name="Kim K.D."/>
        </authorList>
    </citation>
    <scope>NUCLEOTIDE SEQUENCE [LARGE SCALE GENOMIC DNA]</scope>
    <source>
        <strain evidence="1 3">KJ1R5</strain>
    </source>
</reference>
<proteinExistence type="predicted"/>
<organism evidence="1 3">
    <name type="scientific">Chryseobacterium kwangjuense</name>
    <dbReference type="NCBI Taxonomy" id="267125"/>
    <lineage>
        <taxon>Bacteria</taxon>
        <taxon>Pseudomonadati</taxon>
        <taxon>Bacteroidota</taxon>
        <taxon>Flavobacteriia</taxon>
        <taxon>Flavobacteriales</taxon>
        <taxon>Weeksellaceae</taxon>
        <taxon>Chryseobacterium group</taxon>
        <taxon>Chryseobacterium</taxon>
    </lineage>
</organism>
<dbReference type="RefSeq" id="WP_062652472.1">
    <property type="nucleotide sequence ID" value="NZ_JBJXVJ010000002.1"/>
</dbReference>
<sequence length="282" mass="32525">MRSLFVLVFFLIGCCKVFGQDEALKLNHIYFVLDAVTFEKIKSSKELMAWGNWDKGLPGFDPVDPKTTTAYLRGKSTYLEIMGPGNKFGEKEGAVGIGFSWDVRGQFSDDIQKKQKNEGLKFERSESKWDFGNGKMLWYSAYYTKLKGSIATWYAFYNPDFLSNLYRKPYTSFTREDFLRNRWDTTKSITDISGMVLDCSSADYDKIIEEMAAFGVRKKASGKTFIIFDVDSIEIRLHLTNREKTAIRELRLKTQAQATENFAIENLQFENTAKELVIKFIK</sequence>
<evidence type="ECO:0000313" key="3">
    <source>
        <dbReference type="Proteomes" id="UP000070513"/>
    </source>
</evidence>